<proteinExistence type="predicted"/>
<feature type="region of interest" description="Disordered" evidence="1">
    <location>
        <begin position="543"/>
        <end position="565"/>
    </location>
</feature>
<protein>
    <submittedName>
        <fullName evidence="4">Uncharacterized protein LOC111126677</fullName>
    </submittedName>
</protein>
<dbReference type="GeneID" id="111126677"/>
<evidence type="ECO:0000256" key="2">
    <source>
        <dbReference type="SAM" id="SignalP"/>
    </source>
</evidence>
<keyword evidence="2" id="KW-0732">Signal</keyword>
<dbReference type="RefSeq" id="XP_022327190.1">
    <property type="nucleotide sequence ID" value="XM_022471482.1"/>
</dbReference>
<evidence type="ECO:0000313" key="4">
    <source>
        <dbReference type="RefSeq" id="XP_022327190.1"/>
    </source>
</evidence>
<accession>A0A8B8DHL9</accession>
<evidence type="ECO:0000256" key="1">
    <source>
        <dbReference type="SAM" id="MobiDB-lite"/>
    </source>
</evidence>
<dbReference type="Proteomes" id="UP000694844">
    <property type="component" value="Chromosome 3"/>
</dbReference>
<feature type="chain" id="PRO_5034972888" evidence="2">
    <location>
        <begin position="21"/>
        <end position="565"/>
    </location>
</feature>
<keyword evidence="3" id="KW-1185">Reference proteome</keyword>
<feature type="signal peptide" evidence="2">
    <location>
        <begin position="1"/>
        <end position="20"/>
    </location>
</feature>
<organism evidence="3 4">
    <name type="scientific">Crassostrea virginica</name>
    <name type="common">Eastern oyster</name>
    <dbReference type="NCBI Taxonomy" id="6565"/>
    <lineage>
        <taxon>Eukaryota</taxon>
        <taxon>Metazoa</taxon>
        <taxon>Spiralia</taxon>
        <taxon>Lophotrochozoa</taxon>
        <taxon>Mollusca</taxon>
        <taxon>Bivalvia</taxon>
        <taxon>Autobranchia</taxon>
        <taxon>Pteriomorphia</taxon>
        <taxon>Ostreida</taxon>
        <taxon>Ostreoidea</taxon>
        <taxon>Ostreidae</taxon>
        <taxon>Crassostrea</taxon>
    </lineage>
</organism>
<gene>
    <name evidence="4" type="primary">LOC111126677</name>
</gene>
<reference evidence="4" key="1">
    <citation type="submission" date="2025-08" db="UniProtKB">
        <authorList>
            <consortium name="RefSeq"/>
        </authorList>
    </citation>
    <scope>IDENTIFICATION</scope>
    <source>
        <tissue evidence="4">Whole sample</tissue>
    </source>
</reference>
<dbReference type="AlphaFoldDB" id="A0A8B8DHL9"/>
<name>A0A8B8DHL9_CRAVI</name>
<sequence>MLWLWVLCIWRICSCPWVDGQGCRFHHVNKENTSDTCRQCKEIDHSMNDCIRATGSPHRLGHMSVVPSDALVLTLEVVDNRTVLEVDISKDYSVSTTGYLLLFTLDNGRDLCLSVILPGCNETLGSFSLSIRGICSEDPEIHKLLDIEVVSQDWISDVIIGRSNLSYLKVTFDVKSRTIKWYAVELWDRQDNLIKSEKTEKNYVIFQNIAEGTYYVVVSILEMMEGAPSPCGRDVMGKSIPGTCKAKRSRLFVYPLRKEADRERTEGSLGGFEVSAIVGGVLLVAVLSLTLTKKYHKRLFQKKSLSTSTRSVTIIASTICCPAIKELLKILKHKLNVECHREIISKQTVVPLSKISSDIVIVVLSKEILTCVSTLFGKPDISDGKSVVFVECDSFDYELSILPKYPIFNIVNSCDRLMEFLTLEMGPQDNQYIPGKFKHLKNESIHRETANGNRISSFDAILKDSRYSMSPNMDSISKIIDYEKSAICTMNPTGYGAEDSEVSTVFSGRSWILPADRYSDLDSVYVTQSDCMKQINDLYDASRRPTGAKRTPEEMEAISLGERSV</sequence>
<evidence type="ECO:0000313" key="3">
    <source>
        <dbReference type="Proteomes" id="UP000694844"/>
    </source>
</evidence>
<dbReference type="KEGG" id="cvn:111126677"/>
<dbReference type="OrthoDB" id="10509819at2759"/>